<keyword evidence="4" id="KW-1185">Reference proteome</keyword>
<evidence type="ECO:0000256" key="2">
    <source>
        <dbReference type="SAM" id="SignalP"/>
    </source>
</evidence>
<keyword evidence="2" id="KW-0732">Signal</keyword>
<dbReference type="VEuPathDB" id="FungiDB:AeMF1_012462"/>
<dbReference type="EMBL" id="VJMJ01000141">
    <property type="protein sequence ID" value="KAF0731589.1"/>
    <property type="molecule type" value="Genomic_DNA"/>
</dbReference>
<protein>
    <recommendedName>
        <fullName evidence="5">PSI domain-containing protein</fullName>
    </recommendedName>
</protein>
<feature type="transmembrane region" description="Helical" evidence="1">
    <location>
        <begin position="92"/>
        <end position="113"/>
    </location>
</feature>
<keyword evidence="1" id="KW-0472">Membrane</keyword>
<dbReference type="AlphaFoldDB" id="A0A6G0WVT7"/>
<evidence type="ECO:0000256" key="1">
    <source>
        <dbReference type="SAM" id="Phobius"/>
    </source>
</evidence>
<name>A0A6G0WVT7_9STRA</name>
<proteinExistence type="predicted"/>
<gene>
    <name evidence="3" type="ORF">Ae201684_011209</name>
</gene>
<sequence length="164" mass="17904">MRALWIVVLATALSLQEVFAKKCGDDSLLDSKCAELFPTCPDNHSPAIFNGCYHCAHDETCKVKSFAVVDVKKMAAIDETHSGNGSEKGSSFVVAAVFGLVAIGAVAGAAYHYRRTRTSYHSILSKHQPDQYDGDEMDDINPFCRSVPEETASLFKQQTRVVTV</sequence>
<keyword evidence="1" id="KW-0812">Transmembrane</keyword>
<comment type="caution">
    <text evidence="3">The sequence shown here is derived from an EMBL/GenBank/DDBJ whole genome shotgun (WGS) entry which is preliminary data.</text>
</comment>
<evidence type="ECO:0000313" key="4">
    <source>
        <dbReference type="Proteomes" id="UP000481153"/>
    </source>
</evidence>
<evidence type="ECO:0000313" key="3">
    <source>
        <dbReference type="EMBL" id="KAF0731589.1"/>
    </source>
</evidence>
<accession>A0A6G0WVT7</accession>
<evidence type="ECO:0008006" key="5">
    <source>
        <dbReference type="Google" id="ProtNLM"/>
    </source>
</evidence>
<dbReference type="Proteomes" id="UP000481153">
    <property type="component" value="Unassembled WGS sequence"/>
</dbReference>
<reference evidence="3 4" key="1">
    <citation type="submission" date="2019-07" db="EMBL/GenBank/DDBJ databases">
        <title>Genomics analysis of Aphanomyces spp. identifies a new class of oomycete effector associated with host adaptation.</title>
        <authorList>
            <person name="Gaulin E."/>
        </authorList>
    </citation>
    <scope>NUCLEOTIDE SEQUENCE [LARGE SCALE GENOMIC DNA]</scope>
    <source>
        <strain evidence="3 4">ATCC 201684</strain>
    </source>
</reference>
<feature type="signal peptide" evidence="2">
    <location>
        <begin position="1"/>
        <end position="20"/>
    </location>
</feature>
<feature type="chain" id="PRO_5026250994" description="PSI domain-containing protein" evidence="2">
    <location>
        <begin position="21"/>
        <end position="164"/>
    </location>
</feature>
<organism evidence="3 4">
    <name type="scientific">Aphanomyces euteiches</name>
    <dbReference type="NCBI Taxonomy" id="100861"/>
    <lineage>
        <taxon>Eukaryota</taxon>
        <taxon>Sar</taxon>
        <taxon>Stramenopiles</taxon>
        <taxon>Oomycota</taxon>
        <taxon>Saprolegniomycetes</taxon>
        <taxon>Saprolegniales</taxon>
        <taxon>Verrucalvaceae</taxon>
        <taxon>Aphanomyces</taxon>
    </lineage>
</organism>
<keyword evidence="1" id="KW-1133">Transmembrane helix</keyword>